<keyword evidence="11" id="KW-1185">Reference proteome</keyword>
<dbReference type="InterPro" id="IPR048318">
    <property type="entry name" value="ATG5_UblB"/>
</dbReference>
<dbReference type="PANTHER" id="PTHR13040">
    <property type="entry name" value="AUTOPHAGY PROTEIN 5"/>
    <property type="match status" value="1"/>
</dbReference>
<evidence type="ECO:0000259" key="7">
    <source>
        <dbReference type="Pfam" id="PF04106"/>
    </source>
</evidence>
<feature type="domain" description="Autophagy protein ATG5 UblB" evidence="7">
    <location>
        <begin position="206"/>
        <end position="311"/>
    </location>
</feature>
<keyword evidence="3 6" id="KW-1017">Isopeptide bond</keyword>
<gene>
    <name evidence="10" type="ORF">BCR34DRAFT_308526</name>
</gene>
<dbReference type="InterPro" id="IPR007239">
    <property type="entry name" value="Atg5"/>
</dbReference>
<dbReference type="GO" id="GO:0034274">
    <property type="term" value="C:Atg12-Atg5-Atg16 complex"/>
    <property type="evidence" value="ECO:0007669"/>
    <property type="project" value="TreeGrafter"/>
</dbReference>
<feature type="domain" description="Autophagy protein ATG5 alpha-helical bundle region" evidence="8">
    <location>
        <begin position="142"/>
        <end position="198"/>
    </location>
</feature>
<comment type="function">
    <text evidence="6">Involved in cytoplasm to vacuole transport (Cvt) and autophagic vesicle formation.</text>
</comment>
<dbReference type="Pfam" id="PF20637">
    <property type="entry name" value="ATG5_HBR"/>
    <property type="match status" value="1"/>
</dbReference>
<proteinExistence type="inferred from homology"/>
<keyword evidence="4 6" id="KW-0832">Ubl conjugation</keyword>
<evidence type="ECO:0000313" key="10">
    <source>
        <dbReference type="EMBL" id="ORY12114.1"/>
    </source>
</evidence>
<comment type="caution">
    <text evidence="10">The sequence shown here is derived from an EMBL/GenBank/DDBJ whole genome shotgun (WGS) entry which is preliminary data.</text>
</comment>
<dbReference type="EMBL" id="MCFA01000054">
    <property type="protein sequence ID" value="ORY12114.1"/>
    <property type="molecule type" value="Genomic_DNA"/>
</dbReference>
<dbReference type="AlphaFoldDB" id="A0A1Y1ZPI2"/>
<comment type="similarity">
    <text evidence="2 6">Belongs to the ATG5 family.</text>
</comment>
<dbReference type="GO" id="GO:0000422">
    <property type="term" value="P:autophagy of mitochondrion"/>
    <property type="evidence" value="ECO:0007669"/>
    <property type="project" value="TreeGrafter"/>
</dbReference>
<dbReference type="GO" id="GO:0005776">
    <property type="term" value="C:autophagosome"/>
    <property type="evidence" value="ECO:0007669"/>
    <property type="project" value="TreeGrafter"/>
</dbReference>
<keyword evidence="6" id="KW-0472">Membrane</keyword>
<evidence type="ECO:0000256" key="3">
    <source>
        <dbReference type="ARBA" id="ARBA00022499"/>
    </source>
</evidence>
<dbReference type="Gene3D" id="3.10.20.620">
    <property type="match status" value="1"/>
</dbReference>
<dbReference type="Proteomes" id="UP000193144">
    <property type="component" value="Unassembled WGS sequence"/>
</dbReference>
<feature type="domain" description="Autophagy protein ATG5 UblA" evidence="9">
    <location>
        <begin position="16"/>
        <end position="126"/>
    </location>
</feature>
<evidence type="ECO:0000259" key="9">
    <source>
        <dbReference type="Pfam" id="PF20638"/>
    </source>
</evidence>
<dbReference type="InterPro" id="IPR048939">
    <property type="entry name" value="ATG5_UblA"/>
</dbReference>
<dbReference type="InterPro" id="IPR042527">
    <property type="entry name" value="Atg5_UblA_dom_sf"/>
</dbReference>
<dbReference type="Gene3D" id="1.10.246.190">
    <property type="entry name" value="Autophagy protein Apg5, helix rich domain"/>
    <property type="match status" value="1"/>
</dbReference>
<sequence>MSGPRDLPSRLRQNTWNGSIPLEIRLNPGDCRTYNESDPYLIQFPRLSYLGLLLPRIHAFFSSSLIFPDVLPTEAWVSYEDVPLKWHYPLGLLYDLYSGTDPAYAPDEEEEGRVVAVEPWKLMVNFSEYPVEHLVKLDADGKVLHDLFINNVKEADYLRNGTGRPVMSLSEKDSLQLWDSVKLHNFTLFNPINQKLLNPQGVALRHLPVKLYLPHAAPEESESGKAADTDKENHPGSLRVVQQLITTTLSSRQPQTIGTALNQILPSLFPSRRIVVLAQAVLHGAVLPLSASVEDLVRAASYLDGWLHIAVVMLA</sequence>
<dbReference type="GO" id="GO:0061908">
    <property type="term" value="C:phagophore"/>
    <property type="evidence" value="ECO:0007669"/>
    <property type="project" value="TreeGrafter"/>
</dbReference>
<evidence type="ECO:0000256" key="2">
    <source>
        <dbReference type="ARBA" id="ARBA00006910"/>
    </source>
</evidence>
<protein>
    <recommendedName>
        <fullName evidence="6">Autophagy protein 5</fullName>
    </recommendedName>
</protein>
<dbReference type="GO" id="GO:0034045">
    <property type="term" value="C:phagophore assembly site membrane"/>
    <property type="evidence" value="ECO:0007669"/>
    <property type="project" value="UniProtKB-SubCell"/>
</dbReference>
<dbReference type="GO" id="GO:0034727">
    <property type="term" value="P:piecemeal microautophagy of the nucleus"/>
    <property type="evidence" value="ECO:0007669"/>
    <property type="project" value="TreeGrafter"/>
</dbReference>
<evidence type="ECO:0000256" key="1">
    <source>
        <dbReference type="ARBA" id="ARBA00004623"/>
    </source>
</evidence>
<name>A0A1Y1ZPI2_9PLEO</name>
<dbReference type="PANTHER" id="PTHR13040:SF2">
    <property type="entry name" value="AUTOPHAGY PROTEIN 5"/>
    <property type="match status" value="1"/>
</dbReference>
<dbReference type="Gene3D" id="3.10.20.90">
    <property type="entry name" value="Phosphatidylinositol 3-kinase Catalytic Subunit, Chain A, domain 1"/>
    <property type="match status" value="1"/>
</dbReference>
<dbReference type="InterPro" id="IPR048940">
    <property type="entry name" value="ATG5_HBR"/>
</dbReference>
<dbReference type="GO" id="GO:0044233">
    <property type="term" value="C:mitochondria-associated endoplasmic reticulum membrane contact site"/>
    <property type="evidence" value="ECO:0007669"/>
    <property type="project" value="TreeGrafter"/>
</dbReference>
<dbReference type="STRING" id="1231657.A0A1Y1ZPI2"/>
<comment type="subunit">
    <text evidence="6">Conjugated with ATG12.</text>
</comment>
<accession>A0A1Y1ZPI2</accession>
<dbReference type="OrthoDB" id="272162at2759"/>
<evidence type="ECO:0000259" key="8">
    <source>
        <dbReference type="Pfam" id="PF20637"/>
    </source>
</evidence>
<evidence type="ECO:0000313" key="11">
    <source>
        <dbReference type="Proteomes" id="UP000193144"/>
    </source>
</evidence>
<comment type="subcellular location">
    <subcellularLocation>
        <location evidence="1 6">Preautophagosomal structure membrane</location>
        <topology evidence="1 6">Peripheral membrane protein</topology>
    </subcellularLocation>
</comment>
<keyword evidence="5 6" id="KW-0072">Autophagy</keyword>
<evidence type="ECO:0000256" key="6">
    <source>
        <dbReference type="RuleBase" id="RU361202"/>
    </source>
</evidence>
<dbReference type="Pfam" id="PF04106">
    <property type="entry name" value="ATG5_UblB"/>
    <property type="match status" value="1"/>
</dbReference>
<dbReference type="InterPro" id="IPR042526">
    <property type="entry name" value="Atg5_HR"/>
</dbReference>
<evidence type="ECO:0000256" key="5">
    <source>
        <dbReference type="ARBA" id="ARBA00023006"/>
    </source>
</evidence>
<organism evidence="10 11">
    <name type="scientific">Clohesyomyces aquaticus</name>
    <dbReference type="NCBI Taxonomy" id="1231657"/>
    <lineage>
        <taxon>Eukaryota</taxon>
        <taxon>Fungi</taxon>
        <taxon>Dikarya</taxon>
        <taxon>Ascomycota</taxon>
        <taxon>Pezizomycotina</taxon>
        <taxon>Dothideomycetes</taxon>
        <taxon>Pleosporomycetidae</taxon>
        <taxon>Pleosporales</taxon>
        <taxon>Lindgomycetaceae</taxon>
        <taxon>Clohesyomyces</taxon>
    </lineage>
</organism>
<dbReference type="GO" id="GO:0019776">
    <property type="term" value="F:Atg8-family ligase activity"/>
    <property type="evidence" value="ECO:0007669"/>
    <property type="project" value="TreeGrafter"/>
</dbReference>
<evidence type="ECO:0000256" key="4">
    <source>
        <dbReference type="ARBA" id="ARBA00022843"/>
    </source>
</evidence>
<reference evidence="10 11" key="1">
    <citation type="submission" date="2016-07" db="EMBL/GenBank/DDBJ databases">
        <title>Pervasive Adenine N6-methylation of Active Genes in Fungi.</title>
        <authorList>
            <consortium name="DOE Joint Genome Institute"/>
            <person name="Mondo S.J."/>
            <person name="Dannebaum R.O."/>
            <person name="Kuo R.C."/>
            <person name="Labutti K."/>
            <person name="Haridas S."/>
            <person name="Kuo A."/>
            <person name="Salamov A."/>
            <person name="Ahrendt S.R."/>
            <person name="Lipzen A."/>
            <person name="Sullivan W."/>
            <person name="Andreopoulos W.B."/>
            <person name="Clum A."/>
            <person name="Lindquist E."/>
            <person name="Daum C."/>
            <person name="Ramamoorthy G.K."/>
            <person name="Gryganskyi A."/>
            <person name="Culley D."/>
            <person name="Magnuson J.K."/>
            <person name="James T.Y."/>
            <person name="O'Malley M.A."/>
            <person name="Stajich J.E."/>
            <person name="Spatafora J.W."/>
            <person name="Visel A."/>
            <person name="Grigoriev I.V."/>
        </authorList>
    </citation>
    <scope>NUCLEOTIDE SEQUENCE [LARGE SCALE GENOMIC DNA]</scope>
    <source>
        <strain evidence="10 11">CBS 115471</strain>
    </source>
</reference>
<dbReference type="GO" id="GO:0006995">
    <property type="term" value="P:cellular response to nitrogen starvation"/>
    <property type="evidence" value="ECO:0007669"/>
    <property type="project" value="TreeGrafter"/>
</dbReference>
<keyword evidence="6" id="KW-0813">Transport</keyword>
<dbReference type="Pfam" id="PF20638">
    <property type="entry name" value="ATG5_UblA"/>
    <property type="match status" value="1"/>
</dbReference>